<keyword evidence="3" id="KW-1185">Reference proteome</keyword>
<evidence type="ECO:0000313" key="2">
    <source>
        <dbReference type="EMBL" id="WSD21508.1"/>
    </source>
</evidence>
<evidence type="ECO:0000313" key="3">
    <source>
        <dbReference type="Proteomes" id="UP001340816"/>
    </source>
</evidence>
<dbReference type="InterPro" id="IPR041657">
    <property type="entry name" value="HTH_17"/>
</dbReference>
<dbReference type="RefSeq" id="WP_326762927.1">
    <property type="nucleotide sequence ID" value="NZ_CP109135.1"/>
</dbReference>
<proteinExistence type="predicted"/>
<dbReference type="Proteomes" id="UP001340816">
    <property type="component" value="Chromosome"/>
</dbReference>
<sequence length="81" mass="9235">MLAAIVRRSSRVCDKLHSVRSVAEMLDVSRRSVYRYIEAGELTVVDMRTGVERSRVRIIGREVEALIERRMALSKTTQSAL</sequence>
<dbReference type="SUPFAM" id="SSF46955">
    <property type="entry name" value="Putative DNA-binding domain"/>
    <property type="match status" value="1"/>
</dbReference>
<dbReference type="InterPro" id="IPR009061">
    <property type="entry name" value="DNA-bd_dom_put_sf"/>
</dbReference>
<feature type="domain" description="Helix-turn-helix" evidence="1">
    <location>
        <begin position="19"/>
        <end position="70"/>
    </location>
</feature>
<evidence type="ECO:0000259" key="1">
    <source>
        <dbReference type="Pfam" id="PF12728"/>
    </source>
</evidence>
<protein>
    <submittedName>
        <fullName evidence="2">Helix-turn-helix domain-containing protein</fullName>
    </submittedName>
</protein>
<reference evidence="2 3" key="1">
    <citation type="submission" date="2022-10" db="EMBL/GenBank/DDBJ databases">
        <title>The complete genomes of actinobacterial strains from the NBC collection.</title>
        <authorList>
            <person name="Joergensen T.S."/>
            <person name="Alvarez Arevalo M."/>
            <person name="Sterndorff E.B."/>
            <person name="Faurdal D."/>
            <person name="Vuksanovic O."/>
            <person name="Mourched A.-S."/>
            <person name="Charusanti P."/>
            <person name="Shaw S."/>
            <person name="Blin K."/>
            <person name="Weber T."/>
        </authorList>
    </citation>
    <scope>NUCLEOTIDE SEQUENCE [LARGE SCALE GENOMIC DNA]</scope>
    <source>
        <strain evidence="2 3">NBC 01752</strain>
    </source>
</reference>
<gene>
    <name evidence="2" type="ORF">OHB35_14875</name>
</gene>
<name>A0ABZ1HSC1_STRPH</name>
<dbReference type="EMBL" id="CP109135">
    <property type="protein sequence ID" value="WSD21508.1"/>
    <property type="molecule type" value="Genomic_DNA"/>
</dbReference>
<dbReference type="Pfam" id="PF12728">
    <property type="entry name" value="HTH_17"/>
    <property type="match status" value="1"/>
</dbReference>
<organism evidence="2 3">
    <name type="scientific">Streptomyces phaeochromogenes</name>
    <dbReference type="NCBI Taxonomy" id="1923"/>
    <lineage>
        <taxon>Bacteria</taxon>
        <taxon>Bacillati</taxon>
        <taxon>Actinomycetota</taxon>
        <taxon>Actinomycetes</taxon>
        <taxon>Kitasatosporales</taxon>
        <taxon>Streptomycetaceae</taxon>
        <taxon>Streptomyces</taxon>
        <taxon>Streptomyces phaeochromogenes group</taxon>
    </lineage>
</organism>
<accession>A0ABZ1HSC1</accession>